<feature type="domain" description="C2" evidence="1">
    <location>
        <begin position="70"/>
        <end position="199"/>
    </location>
</feature>
<dbReference type="FunFam" id="2.60.40.150:FF:000099">
    <property type="entry name" value="Copine 3"/>
    <property type="match status" value="1"/>
</dbReference>
<dbReference type="GO" id="GO:0005739">
    <property type="term" value="C:mitochondrion"/>
    <property type="evidence" value="ECO:0007669"/>
    <property type="project" value="InterPro"/>
</dbReference>
<dbReference type="Pfam" id="PF00168">
    <property type="entry name" value="C2"/>
    <property type="match status" value="2"/>
</dbReference>
<dbReference type="Proteomes" id="UP000675881">
    <property type="component" value="Chromosome 5"/>
</dbReference>
<dbReference type="GO" id="GO:0071277">
    <property type="term" value="P:cellular response to calcium ion"/>
    <property type="evidence" value="ECO:0007669"/>
    <property type="project" value="TreeGrafter"/>
</dbReference>
<dbReference type="CDD" id="cd04047">
    <property type="entry name" value="C2B_Copine"/>
    <property type="match status" value="1"/>
</dbReference>
<keyword evidence="3" id="KW-1185">Reference proteome</keyword>
<protein>
    <submittedName>
        <fullName evidence="2">Copine-5,Copine-9,Copine-2,Copine-8</fullName>
    </submittedName>
</protein>
<gene>
    <name evidence="2" type="ORF">LSAA_9814</name>
</gene>
<evidence type="ECO:0000313" key="2">
    <source>
        <dbReference type="EMBL" id="CAF2959292.1"/>
    </source>
</evidence>
<feature type="domain" description="C2" evidence="1">
    <location>
        <begin position="206"/>
        <end position="333"/>
    </location>
</feature>
<dbReference type="CDD" id="cd04048">
    <property type="entry name" value="C2A_Copine"/>
    <property type="match status" value="1"/>
</dbReference>
<dbReference type="PANTHER" id="PTHR10857:SF106">
    <property type="entry name" value="C2 DOMAIN-CONTAINING PROTEIN"/>
    <property type="match status" value="1"/>
</dbReference>
<dbReference type="InterPro" id="IPR037768">
    <property type="entry name" value="C2B_Copine"/>
</dbReference>
<dbReference type="GO" id="GO:0005886">
    <property type="term" value="C:plasma membrane"/>
    <property type="evidence" value="ECO:0007669"/>
    <property type="project" value="TreeGrafter"/>
</dbReference>
<organism evidence="2 3">
    <name type="scientific">Lepeophtheirus salmonis</name>
    <name type="common">Salmon louse</name>
    <name type="synonym">Caligus salmonis</name>
    <dbReference type="NCBI Taxonomy" id="72036"/>
    <lineage>
        <taxon>Eukaryota</taxon>
        <taxon>Metazoa</taxon>
        <taxon>Ecdysozoa</taxon>
        <taxon>Arthropoda</taxon>
        <taxon>Crustacea</taxon>
        <taxon>Multicrustacea</taxon>
        <taxon>Hexanauplia</taxon>
        <taxon>Copepoda</taxon>
        <taxon>Siphonostomatoida</taxon>
        <taxon>Caligidae</taxon>
        <taxon>Lepeophtheirus</taxon>
    </lineage>
</organism>
<dbReference type="Pfam" id="PF14955">
    <property type="entry name" value="MRP-S24"/>
    <property type="match status" value="1"/>
</dbReference>
<dbReference type="Gene3D" id="2.60.40.150">
    <property type="entry name" value="C2 domain"/>
    <property type="match status" value="2"/>
</dbReference>
<dbReference type="SMART" id="SM00239">
    <property type="entry name" value="C2"/>
    <property type="match status" value="2"/>
</dbReference>
<dbReference type="EMBL" id="HG994584">
    <property type="protein sequence ID" value="CAF2959292.1"/>
    <property type="molecule type" value="Genomic_DNA"/>
</dbReference>
<dbReference type="InterPro" id="IPR035892">
    <property type="entry name" value="C2_domain_sf"/>
</dbReference>
<dbReference type="OrthoDB" id="5950413at2759"/>
<dbReference type="AlphaFoldDB" id="A0A7R8CX97"/>
<dbReference type="InterPro" id="IPR000008">
    <property type="entry name" value="C2_dom"/>
</dbReference>
<accession>A0A7R8CX97</accession>
<dbReference type="PROSITE" id="PS50004">
    <property type="entry name" value="C2"/>
    <property type="match status" value="2"/>
</dbReference>
<evidence type="ECO:0000313" key="3">
    <source>
        <dbReference type="Proteomes" id="UP000675881"/>
    </source>
</evidence>
<sequence>MGQDLPHKMAVEDMFIRKFMNGTWPDTFQSEIIIKRTHNLIRIAGITNYFIPAKKMYFLIGYTEEMLSLWLKCPPFHIDVTSDNPQNVWQSFSKLSKNLADMDVFDKSDPFCVVYLKEFNGSNTWLEMGRTEHINNNLNPSWVKKIVLEYRFEERQMLRFDVYDYDIKGSSNLDNHDFLGTCSCSLGEIVTGGSMGAVCSIPLQKKKNGSKLLISVEEMQVNKEETVWKVYAKNCDKKDFFGKSDPFLLISKSTPEGNGKYIPVHKTEVVKNTLNPIWKQFTIPIASLCNGDYLRPLMFEVSDWNRNGTEDFIGSVNLTLREIRDKRIFSVDLINDSKRKKKGF</sequence>
<dbReference type="GO" id="GO:0005544">
    <property type="term" value="F:calcium-dependent phospholipid binding"/>
    <property type="evidence" value="ECO:0007669"/>
    <property type="project" value="InterPro"/>
</dbReference>
<dbReference type="InterPro" id="IPR045052">
    <property type="entry name" value="Copine"/>
</dbReference>
<dbReference type="SUPFAM" id="SSF49562">
    <property type="entry name" value="C2 domain (Calcium/lipid-binding domain, CaLB)"/>
    <property type="match status" value="2"/>
</dbReference>
<name>A0A7R8CX97_LEPSM</name>
<dbReference type="PANTHER" id="PTHR10857">
    <property type="entry name" value="COPINE"/>
    <property type="match status" value="1"/>
</dbReference>
<proteinExistence type="predicted"/>
<reference evidence="2" key="1">
    <citation type="submission" date="2021-02" db="EMBL/GenBank/DDBJ databases">
        <authorList>
            <person name="Bekaert M."/>
        </authorList>
    </citation>
    <scope>NUCLEOTIDE SEQUENCE</scope>
    <source>
        <strain evidence="2">IoA-00</strain>
    </source>
</reference>
<evidence type="ECO:0000259" key="1">
    <source>
        <dbReference type="PROSITE" id="PS50004"/>
    </source>
</evidence>
<dbReference type="InterPro" id="IPR026146">
    <property type="entry name" value="Ribosomal_uS3m"/>
</dbReference>